<keyword evidence="6 9" id="KW-0472">Membrane</keyword>
<evidence type="ECO:0000313" key="11">
    <source>
        <dbReference type="EMBL" id="GFT00243.1"/>
    </source>
</evidence>
<organism evidence="11 12">
    <name type="scientific">Nephila pilipes</name>
    <name type="common">Giant wood spider</name>
    <name type="synonym">Nephila maculata</name>
    <dbReference type="NCBI Taxonomy" id="299642"/>
    <lineage>
        <taxon>Eukaryota</taxon>
        <taxon>Metazoa</taxon>
        <taxon>Ecdysozoa</taxon>
        <taxon>Arthropoda</taxon>
        <taxon>Chelicerata</taxon>
        <taxon>Arachnida</taxon>
        <taxon>Araneae</taxon>
        <taxon>Araneomorphae</taxon>
        <taxon>Entelegynae</taxon>
        <taxon>Araneoidea</taxon>
        <taxon>Nephilidae</taxon>
        <taxon>Nephila</taxon>
    </lineage>
</organism>
<feature type="transmembrane region" description="Helical" evidence="9">
    <location>
        <begin position="71"/>
        <end position="99"/>
    </location>
</feature>
<dbReference type="GO" id="GO:0004930">
    <property type="term" value="F:G protein-coupled receptor activity"/>
    <property type="evidence" value="ECO:0007669"/>
    <property type="project" value="UniProtKB-KW"/>
</dbReference>
<evidence type="ECO:0000256" key="7">
    <source>
        <dbReference type="ARBA" id="ARBA00023170"/>
    </source>
</evidence>
<comment type="similarity">
    <text evidence="2">Belongs to the G-protein coupled receptor 1 family.</text>
</comment>
<evidence type="ECO:0000256" key="3">
    <source>
        <dbReference type="ARBA" id="ARBA00022692"/>
    </source>
</evidence>
<keyword evidence="12" id="KW-1185">Reference proteome</keyword>
<sequence>MAVLHPLESRMHQTKARAKRILCVVWIVPCCVASPFLYPAEAFSNTLQSSYGTITRLTCFISLPEKVRKGYYTFLFVFIYILPLTFIAGTCLQVARCLLKDIPVHRQGSIRRQETNRRKVAKMVLMVVLAFAIAWTPYFLVSIVTQYQAENFMERQNFFFTMLCINLFAFLNSCVNPFIYAAMSTRFRNGFLRCFRFVCMWALCTTEEAEEEVGVPATRERGTKTVRFRCQAPMSCLLTQSSSDGGSNAQSDTSMRTAYTVDANGRQMNSIMKAFSKKRTSRKFIAQYIKKTGDIKITGNGKPLNNVHRNNNNPFDLKQDTDELISSPMTPKFSLNRKLSSSTGDINKLNVQYSRKTPLSMKKCFSCLTISTRAKGGSEFW</sequence>
<comment type="subcellular location">
    <subcellularLocation>
        <location evidence="1">Membrane</location>
        <topology evidence="1">Multi-pass membrane protein</topology>
    </subcellularLocation>
</comment>
<feature type="domain" description="G-protein coupled receptors family 1 profile" evidence="10">
    <location>
        <begin position="1"/>
        <end position="180"/>
    </location>
</feature>
<dbReference type="Proteomes" id="UP000887013">
    <property type="component" value="Unassembled WGS sequence"/>
</dbReference>
<evidence type="ECO:0000256" key="8">
    <source>
        <dbReference type="ARBA" id="ARBA00023224"/>
    </source>
</evidence>
<protein>
    <submittedName>
        <fullName evidence="11">G_PROTEIN_RECEP_F1_2 domain-containing protein</fullName>
    </submittedName>
</protein>
<keyword evidence="3 9" id="KW-0812">Transmembrane</keyword>
<keyword evidence="8" id="KW-0807">Transducer</keyword>
<reference evidence="11" key="1">
    <citation type="submission" date="2020-08" db="EMBL/GenBank/DDBJ databases">
        <title>Multicomponent nature underlies the extraordinary mechanical properties of spider dragline silk.</title>
        <authorList>
            <person name="Kono N."/>
            <person name="Nakamura H."/>
            <person name="Mori M."/>
            <person name="Yoshida Y."/>
            <person name="Ohtoshi R."/>
            <person name="Malay A.D."/>
            <person name="Moran D.A.P."/>
            <person name="Tomita M."/>
            <person name="Numata K."/>
            <person name="Arakawa K."/>
        </authorList>
    </citation>
    <scope>NUCLEOTIDE SEQUENCE</scope>
</reference>
<accession>A0A8X6TCA2</accession>
<keyword evidence="5" id="KW-0297">G-protein coupled receptor</keyword>
<dbReference type="OrthoDB" id="6427037at2759"/>
<keyword evidence="4 9" id="KW-1133">Transmembrane helix</keyword>
<evidence type="ECO:0000256" key="2">
    <source>
        <dbReference type="ARBA" id="ARBA00010663"/>
    </source>
</evidence>
<evidence type="ECO:0000259" key="10">
    <source>
        <dbReference type="PROSITE" id="PS50262"/>
    </source>
</evidence>
<dbReference type="InterPro" id="IPR000276">
    <property type="entry name" value="GPCR_Rhodpsn"/>
</dbReference>
<evidence type="ECO:0000256" key="5">
    <source>
        <dbReference type="ARBA" id="ARBA00023040"/>
    </source>
</evidence>
<evidence type="ECO:0000256" key="1">
    <source>
        <dbReference type="ARBA" id="ARBA00004141"/>
    </source>
</evidence>
<dbReference type="SUPFAM" id="SSF81321">
    <property type="entry name" value="Family A G protein-coupled receptor-like"/>
    <property type="match status" value="1"/>
</dbReference>
<evidence type="ECO:0000256" key="4">
    <source>
        <dbReference type="ARBA" id="ARBA00022989"/>
    </source>
</evidence>
<dbReference type="PANTHER" id="PTHR45695">
    <property type="entry name" value="LEUCOKININ RECEPTOR-RELATED"/>
    <property type="match status" value="1"/>
</dbReference>
<comment type="caution">
    <text evidence="11">The sequence shown here is derived from an EMBL/GenBank/DDBJ whole genome shotgun (WGS) entry which is preliminary data.</text>
</comment>
<gene>
    <name evidence="11" type="primary">AVEN_32853_1</name>
    <name evidence="11" type="ORF">NPIL_392591</name>
</gene>
<dbReference type="GO" id="GO:0005886">
    <property type="term" value="C:plasma membrane"/>
    <property type="evidence" value="ECO:0007669"/>
    <property type="project" value="TreeGrafter"/>
</dbReference>
<dbReference type="EMBL" id="BMAW01006734">
    <property type="protein sequence ID" value="GFT00243.1"/>
    <property type="molecule type" value="Genomic_DNA"/>
</dbReference>
<dbReference type="PRINTS" id="PR00237">
    <property type="entry name" value="GPCRRHODOPSN"/>
</dbReference>
<feature type="transmembrane region" description="Helical" evidence="9">
    <location>
        <begin position="21"/>
        <end position="38"/>
    </location>
</feature>
<evidence type="ECO:0000313" key="12">
    <source>
        <dbReference type="Proteomes" id="UP000887013"/>
    </source>
</evidence>
<dbReference type="InterPro" id="IPR017452">
    <property type="entry name" value="GPCR_Rhodpsn_7TM"/>
</dbReference>
<dbReference type="PANTHER" id="PTHR45695:SF9">
    <property type="entry name" value="LEUCOKININ RECEPTOR"/>
    <property type="match status" value="1"/>
</dbReference>
<keyword evidence="7" id="KW-0675">Receptor</keyword>
<evidence type="ECO:0000256" key="9">
    <source>
        <dbReference type="SAM" id="Phobius"/>
    </source>
</evidence>
<proteinExistence type="inferred from homology"/>
<dbReference type="Pfam" id="PF00001">
    <property type="entry name" value="7tm_1"/>
    <property type="match status" value="1"/>
</dbReference>
<dbReference type="PROSITE" id="PS50262">
    <property type="entry name" value="G_PROTEIN_RECEP_F1_2"/>
    <property type="match status" value="1"/>
</dbReference>
<dbReference type="AlphaFoldDB" id="A0A8X6TCA2"/>
<feature type="transmembrane region" description="Helical" evidence="9">
    <location>
        <begin position="158"/>
        <end position="183"/>
    </location>
</feature>
<feature type="transmembrane region" description="Helical" evidence="9">
    <location>
        <begin position="120"/>
        <end position="138"/>
    </location>
</feature>
<evidence type="ECO:0000256" key="6">
    <source>
        <dbReference type="ARBA" id="ARBA00023136"/>
    </source>
</evidence>
<name>A0A8X6TCA2_NEPPI</name>
<dbReference type="Gene3D" id="1.20.1070.10">
    <property type="entry name" value="Rhodopsin 7-helix transmembrane proteins"/>
    <property type="match status" value="1"/>
</dbReference>